<evidence type="ECO:0000313" key="1">
    <source>
        <dbReference type="EMBL" id="CDM37071.1"/>
    </source>
</evidence>
<accession>W6QM58</accession>
<dbReference type="AlphaFoldDB" id="W6QM58"/>
<dbReference type="EMBL" id="HG792020">
    <property type="protein sequence ID" value="CDM37071.1"/>
    <property type="molecule type" value="Genomic_DNA"/>
</dbReference>
<dbReference type="Proteomes" id="UP000030686">
    <property type="component" value="Unassembled WGS sequence"/>
</dbReference>
<protein>
    <submittedName>
        <fullName evidence="1">Uncharacterized protein</fullName>
    </submittedName>
</protein>
<keyword evidence="2" id="KW-1185">Reference proteome</keyword>
<name>W6QM58_PENRF</name>
<proteinExistence type="predicted"/>
<sequence>MSGLAEPHSYSLFCSSYESQGERYDLMTLARTRTFYSGGWAAMIMSVASQYELPSPGRYSGPTYFAIAISKSAKLLSTFLQLQKRTVNLISDLLTPPS</sequence>
<organism evidence="1 2">
    <name type="scientific">Penicillium roqueforti (strain FM164)</name>
    <dbReference type="NCBI Taxonomy" id="1365484"/>
    <lineage>
        <taxon>Eukaryota</taxon>
        <taxon>Fungi</taxon>
        <taxon>Dikarya</taxon>
        <taxon>Ascomycota</taxon>
        <taxon>Pezizomycotina</taxon>
        <taxon>Eurotiomycetes</taxon>
        <taxon>Eurotiomycetidae</taxon>
        <taxon>Eurotiales</taxon>
        <taxon>Aspergillaceae</taxon>
        <taxon>Penicillium</taxon>
    </lineage>
</organism>
<evidence type="ECO:0000313" key="2">
    <source>
        <dbReference type="Proteomes" id="UP000030686"/>
    </source>
</evidence>
<gene>
    <name evidence="1" type="ORF">PROQFM164_S06g000031</name>
</gene>
<reference evidence="1" key="1">
    <citation type="journal article" date="2014" name="Nat. Commun.">
        <title>Multiple recent horizontal transfers of a large genomic region in cheese making fungi.</title>
        <authorList>
            <person name="Cheeseman K."/>
            <person name="Ropars J."/>
            <person name="Renault P."/>
            <person name="Dupont J."/>
            <person name="Gouzy J."/>
            <person name="Branca A."/>
            <person name="Abraham A.L."/>
            <person name="Ceppi M."/>
            <person name="Conseiller E."/>
            <person name="Debuchy R."/>
            <person name="Malagnac F."/>
            <person name="Goarin A."/>
            <person name="Silar P."/>
            <person name="Lacoste S."/>
            <person name="Sallet E."/>
            <person name="Bensimon A."/>
            <person name="Giraud T."/>
            <person name="Brygoo Y."/>
        </authorList>
    </citation>
    <scope>NUCLEOTIDE SEQUENCE [LARGE SCALE GENOMIC DNA]</scope>
    <source>
        <strain evidence="1">FM164</strain>
    </source>
</reference>